<dbReference type="WBParaSite" id="jg19866">
    <property type="protein sequence ID" value="jg19866"/>
    <property type="gene ID" value="jg19866"/>
</dbReference>
<protein>
    <submittedName>
        <fullName evidence="2">Uncharacterized protein</fullName>
    </submittedName>
</protein>
<dbReference type="GO" id="GO:0003676">
    <property type="term" value="F:nucleic acid binding"/>
    <property type="evidence" value="ECO:0007669"/>
    <property type="project" value="InterPro"/>
</dbReference>
<accession>A0A915DJC6</accession>
<evidence type="ECO:0000313" key="1">
    <source>
        <dbReference type="Proteomes" id="UP000887574"/>
    </source>
</evidence>
<dbReference type="Gene3D" id="3.30.420.10">
    <property type="entry name" value="Ribonuclease H-like superfamily/Ribonuclease H"/>
    <property type="match status" value="1"/>
</dbReference>
<dbReference type="AlphaFoldDB" id="A0A915DJC6"/>
<reference evidence="2" key="1">
    <citation type="submission" date="2022-11" db="UniProtKB">
        <authorList>
            <consortium name="WormBaseParasite"/>
        </authorList>
    </citation>
    <scope>IDENTIFICATION</scope>
</reference>
<name>A0A915DJC6_9BILA</name>
<dbReference type="InterPro" id="IPR036397">
    <property type="entry name" value="RNaseH_sf"/>
</dbReference>
<proteinExistence type="predicted"/>
<dbReference type="PANTHER" id="PTHR47326">
    <property type="entry name" value="TRANSPOSABLE ELEMENT TC3 TRANSPOSASE-LIKE PROTEIN"/>
    <property type="match status" value="1"/>
</dbReference>
<sequence>MVFMQDGAAPHYHLDVFRWLDRDFRNRWDQVYRTQPAGLEELKRRIVRAFQETPPDMAQRAMNSYGRRLQRCIKVQGRSLYLLLFGAWDDLKRYAIISALQVDKALAQEDAEVVVLEENVAKKDAQIDVLHGVIVPEDPEVIVLDDLE</sequence>
<dbReference type="PANTHER" id="PTHR47326:SF1">
    <property type="entry name" value="HTH PSQ-TYPE DOMAIN-CONTAINING PROTEIN"/>
    <property type="match status" value="1"/>
</dbReference>
<keyword evidence="1" id="KW-1185">Reference proteome</keyword>
<organism evidence="1 2">
    <name type="scientific">Ditylenchus dipsaci</name>
    <dbReference type="NCBI Taxonomy" id="166011"/>
    <lineage>
        <taxon>Eukaryota</taxon>
        <taxon>Metazoa</taxon>
        <taxon>Ecdysozoa</taxon>
        <taxon>Nematoda</taxon>
        <taxon>Chromadorea</taxon>
        <taxon>Rhabditida</taxon>
        <taxon>Tylenchina</taxon>
        <taxon>Tylenchomorpha</taxon>
        <taxon>Sphaerularioidea</taxon>
        <taxon>Anguinidae</taxon>
        <taxon>Anguininae</taxon>
        <taxon>Ditylenchus</taxon>
    </lineage>
</organism>
<dbReference type="Proteomes" id="UP000887574">
    <property type="component" value="Unplaced"/>
</dbReference>
<evidence type="ECO:0000313" key="2">
    <source>
        <dbReference type="WBParaSite" id="jg19866"/>
    </source>
</evidence>